<evidence type="ECO:0000313" key="3">
    <source>
        <dbReference type="EMBL" id="MBN9644550.1"/>
    </source>
</evidence>
<evidence type="ECO:0000313" key="4">
    <source>
        <dbReference type="Proteomes" id="UP000664332"/>
    </source>
</evidence>
<dbReference type="EMBL" id="JAFLEQ010000015">
    <property type="protein sequence ID" value="MBN9644550.1"/>
    <property type="molecule type" value="Genomic_DNA"/>
</dbReference>
<feature type="transmembrane region" description="Helical" evidence="1">
    <location>
        <begin position="355"/>
        <end position="374"/>
    </location>
</feature>
<feature type="transmembrane region" description="Helical" evidence="1">
    <location>
        <begin position="33"/>
        <end position="51"/>
    </location>
</feature>
<keyword evidence="1" id="KW-1133">Transmembrane helix</keyword>
<organism evidence="3 4">
    <name type="scientific">Corynebacterium mendelii</name>
    <dbReference type="NCBI Taxonomy" id="2765362"/>
    <lineage>
        <taxon>Bacteria</taxon>
        <taxon>Bacillati</taxon>
        <taxon>Actinomycetota</taxon>
        <taxon>Actinomycetes</taxon>
        <taxon>Mycobacteriales</taxon>
        <taxon>Corynebacteriaceae</taxon>
        <taxon>Corynebacterium</taxon>
    </lineage>
</organism>
<protein>
    <submittedName>
        <fullName evidence="3">LssY C-terminal domain-containing protein</fullName>
    </submittedName>
</protein>
<evidence type="ECO:0000256" key="1">
    <source>
        <dbReference type="SAM" id="Phobius"/>
    </source>
</evidence>
<feature type="transmembrane region" description="Helical" evidence="1">
    <location>
        <begin position="321"/>
        <end position="343"/>
    </location>
</feature>
<feature type="transmembrane region" description="Helical" evidence="1">
    <location>
        <begin position="413"/>
        <end position="432"/>
    </location>
</feature>
<dbReference type="Proteomes" id="UP000664332">
    <property type="component" value="Unassembled WGS sequence"/>
</dbReference>
<gene>
    <name evidence="3" type="ORF">JZY06_08000</name>
</gene>
<dbReference type="InterPro" id="IPR025902">
    <property type="entry name" value="LssY-like-C_dom"/>
</dbReference>
<accession>A0A939E163</accession>
<feature type="transmembrane region" description="Helical" evidence="1">
    <location>
        <begin position="7"/>
        <end position="27"/>
    </location>
</feature>
<keyword evidence="1" id="KW-0472">Membrane</keyword>
<proteinExistence type="predicted"/>
<reference evidence="3" key="1">
    <citation type="submission" date="2021-03" db="EMBL/GenBank/DDBJ databases">
        <authorList>
            <person name="Sun Q."/>
        </authorList>
    </citation>
    <scope>NUCLEOTIDE SEQUENCE</scope>
    <source>
        <strain evidence="3">CCM 8862</strain>
    </source>
</reference>
<feature type="transmembrane region" description="Helical" evidence="1">
    <location>
        <begin position="381"/>
        <end position="401"/>
    </location>
</feature>
<dbReference type="Pfam" id="PF14067">
    <property type="entry name" value="LssY_C"/>
    <property type="match status" value="1"/>
</dbReference>
<sequence>MGVIIDAAFFVGATAATVVFAVYLLRYSFSFDLLHLLVLVPFWVIVAYLLLPRIHKLLTSIYVPAYFFGRARTSDGLLGDPINLAVDGTARQIHAAMTRAGWHVADDVTVKSSVGIIRSAVLKASYPNAPVSPLMVFGRKQCLSYQQEVDGNASQRHHVRFWRCPDGWFLPGGARVGWLGGGTYDKSVGLSLFTLQVTHKIDENIDIERDHIVSCLEKANPEVTHHVIENFSTGYHSRNGGGDLIVTDGHLPVIDVTGVDPGQLTDDLPPQVLRAAAGYDVPEQVRIAGHGGCASPDDDVDPEVLDNYLVEATRQVRPWTLVLGVVMAVATVLVEALGTWIFAAEAVKVLGEQGFVALVAGLLVLWGLVVWAAGHTFTGSVLSRISLMVLAVVSLGLSAVAGQFTQNVPTSPVAQVIPVVVPALNLVLLLALSGDAAREWSRIVTTRRYRNKKRPAKMRRVVDKL</sequence>
<dbReference type="AlphaFoldDB" id="A0A939E163"/>
<evidence type="ECO:0000259" key="2">
    <source>
        <dbReference type="Pfam" id="PF14067"/>
    </source>
</evidence>
<keyword evidence="4" id="KW-1185">Reference proteome</keyword>
<feature type="domain" description="LssY-like C-terminal" evidence="2">
    <location>
        <begin position="62"/>
        <end position="251"/>
    </location>
</feature>
<name>A0A939E163_9CORY</name>
<keyword evidence="1" id="KW-0812">Transmembrane</keyword>
<comment type="caution">
    <text evidence="3">The sequence shown here is derived from an EMBL/GenBank/DDBJ whole genome shotgun (WGS) entry which is preliminary data.</text>
</comment>